<dbReference type="PROSITE" id="PS50068">
    <property type="entry name" value="LDLRA_2"/>
    <property type="match status" value="1"/>
</dbReference>
<evidence type="ECO:0000313" key="17">
    <source>
        <dbReference type="Proteomes" id="UP000094527"/>
    </source>
</evidence>
<protein>
    <submittedName>
        <fullName evidence="16">Basement membrane-specific heparan sulfate proteoglycan core protein</fullName>
    </submittedName>
</protein>
<dbReference type="Gene3D" id="2.10.25.10">
    <property type="entry name" value="Laminin"/>
    <property type="match status" value="2"/>
</dbReference>
<dbReference type="SUPFAM" id="SSF48726">
    <property type="entry name" value="Immunoglobulin"/>
    <property type="match status" value="4"/>
</dbReference>
<dbReference type="InterPro" id="IPR002172">
    <property type="entry name" value="LDrepeatLR_classA_rpt"/>
</dbReference>
<dbReference type="PROSITE" id="PS01248">
    <property type="entry name" value="EGF_LAM_1"/>
    <property type="match status" value="2"/>
</dbReference>
<dbReference type="PANTHER" id="PTHR45080:SF8">
    <property type="entry name" value="IG-LIKE DOMAIN-CONTAINING PROTEIN"/>
    <property type="match status" value="1"/>
</dbReference>
<dbReference type="SUPFAM" id="SSF57196">
    <property type="entry name" value="EGF/Laminin"/>
    <property type="match status" value="1"/>
</dbReference>
<dbReference type="Gene3D" id="2.170.300.10">
    <property type="entry name" value="Tie2 ligand-binding domain superfamily"/>
    <property type="match status" value="1"/>
</dbReference>
<dbReference type="CDD" id="cd00112">
    <property type="entry name" value="LDLa"/>
    <property type="match status" value="1"/>
</dbReference>
<evidence type="ECO:0000259" key="14">
    <source>
        <dbReference type="PROSITE" id="PS50835"/>
    </source>
</evidence>
<dbReference type="SMART" id="SM00281">
    <property type="entry name" value="LamB"/>
    <property type="match status" value="1"/>
</dbReference>
<dbReference type="GO" id="GO:0007156">
    <property type="term" value="P:homophilic cell adhesion via plasma membrane adhesion molecules"/>
    <property type="evidence" value="ECO:0007669"/>
    <property type="project" value="TreeGrafter"/>
</dbReference>
<comment type="caution">
    <text evidence="16">The sequence shown here is derived from an EMBL/GenBank/DDBJ whole genome shotgun (WGS) entry which is preliminary data.</text>
</comment>
<gene>
    <name evidence="16" type="ORF">Ocin01_01565</name>
</gene>
<comment type="subcellular location">
    <subcellularLocation>
        <location evidence="1">Secreted</location>
    </subcellularLocation>
</comment>
<dbReference type="InterPro" id="IPR002049">
    <property type="entry name" value="LE_dom"/>
</dbReference>
<evidence type="ECO:0000256" key="2">
    <source>
        <dbReference type="ARBA" id="ARBA00022525"/>
    </source>
</evidence>
<dbReference type="SMART" id="SM00180">
    <property type="entry name" value="EGF_Lam"/>
    <property type="match status" value="4"/>
</dbReference>
<feature type="disulfide bond" evidence="10">
    <location>
        <begin position="497"/>
        <end position="506"/>
    </location>
</feature>
<dbReference type="Pfam" id="PF00057">
    <property type="entry name" value="Ldl_recept_a"/>
    <property type="match status" value="1"/>
</dbReference>
<dbReference type="GO" id="GO:0005576">
    <property type="term" value="C:extracellular region"/>
    <property type="evidence" value="ECO:0007669"/>
    <property type="project" value="UniProtKB-SubCell"/>
</dbReference>
<dbReference type="GO" id="GO:0005886">
    <property type="term" value="C:plasma membrane"/>
    <property type="evidence" value="ECO:0007669"/>
    <property type="project" value="TreeGrafter"/>
</dbReference>
<comment type="caution">
    <text evidence="10">Lacks conserved residue(s) required for the propagation of feature annotation.</text>
</comment>
<dbReference type="OrthoDB" id="10055367at2759"/>
<dbReference type="InterPro" id="IPR007110">
    <property type="entry name" value="Ig-like_dom"/>
</dbReference>
<dbReference type="InterPro" id="IPR036179">
    <property type="entry name" value="Ig-like_dom_sf"/>
</dbReference>
<feature type="chain" id="PRO_5008905605" evidence="12">
    <location>
        <begin position="26"/>
        <end position="1380"/>
    </location>
</feature>
<evidence type="ECO:0000256" key="4">
    <source>
        <dbReference type="ARBA" id="ARBA00022737"/>
    </source>
</evidence>
<dbReference type="PROSITE" id="PS51115">
    <property type="entry name" value="LAMININ_IVA"/>
    <property type="match status" value="1"/>
</dbReference>
<evidence type="ECO:0000256" key="12">
    <source>
        <dbReference type="SAM" id="SignalP"/>
    </source>
</evidence>
<keyword evidence="6" id="KW-0325">Glycoprotein</keyword>
<dbReference type="PROSITE" id="PS50027">
    <property type="entry name" value="EGF_LAM_2"/>
    <property type="match status" value="1"/>
</dbReference>
<feature type="domain" description="Ig-like" evidence="14">
    <location>
        <begin position="1240"/>
        <end position="1326"/>
    </location>
</feature>
<keyword evidence="5 10" id="KW-1015">Disulfide bond</keyword>
<dbReference type="FunFam" id="2.10.25.10:FF:000454">
    <property type="entry name" value="Laminin subunit alpha 1"/>
    <property type="match status" value="1"/>
</dbReference>
<dbReference type="GO" id="GO:0043025">
    <property type="term" value="C:neuronal cell body"/>
    <property type="evidence" value="ECO:0007669"/>
    <property type="project" value="TreeGrafter"/>
</dbReference>
<dbReference type="InterPro" id="IPR023415">
    <property type="entry name" value="LDLR_class-A_CS"/>
</dbReference>
<dbReference type="GO" id="GO:0050808">
    <property type="term" value="P:synapse organization"/>
    <property type="evidence" value="ECO:0007669"/>
    <property type="project" value="TreeGrafter"/>
</dbReference>
<keyword evidence="3 12" id="KW-0732">Signal</keyword>
<dbReference type="InterPro" id="IPR003599">
    <property type="entry name" value="Ig_sub"/>
</dbReference>
<evidence type="ECO:0000256" key="7">
    <source>
        <dbReference type="ARBA" id="ARBA00023292"/>
    </source>
</evidence>
<dbReference type="InterPro" id="IPR000034">
    <property type="entry name" value="Laminin_IV"/>
</dbReference>
<keyword evidence="4" id="KW-0677">Repeat</keyword>
<dbReference type="InterPro" id="IPR036055">
    <property type="entry name" value="LDL_receptor-like_sf"/>
</dbReference>
<dbReference type="InterPro" id="IPR013783">
    <property type="entry name" value="Ig-like_fold"/>
</dbReference>
<evidence type="ECO:0000313" key="16">
    <source>
        <dbReference type="EMBL" id="ODN05050.1"/>
    </source>
</evidence>
<dbReference type="SMART" id="SM00408">
    <property type="entry name" value="IGc2"/>
    <property type="match status" value="4"/>
</dbReference>
<dbReference type="SUPFAM" id="SSF57184">
    <property type="entry name" value="Growth factor receptor domain"/>
    <property type="match status" value="1"/>
</dbReference>
<dbReference type="Pfam" id="PF00053">
    <property type="entry name" value="EGF_laminin"/>
    <property type="match status" value="2"/>
</dbReference>
<dbReference type="Pfam" id="PF00052">
    <property type="entry name" value="Laminin_B"/>
    <property type="match status" value="1"/>
</dbReference>
<dbReference type="InterPro" id="IPR009030">
    <property type="entry name" value="Growth_fac_rcpt_cys_sf"/>
</dbReference>
<dbReference type="Pfam" id="PF13927">
    <property type="entry name" value="Ig_3"/>
    <property type="match status" value="4"/>
</dbReference>
<evidence type="ECO:0000256" key="6">
    <source>
        <dbReference type="ARBA" id="ARBA00023180"/>
    </source>
</evidence>
<dbReference type="InterPro" id="IPR000742">
    <property type="entry name" value="EGF"/>
</dbReference>
<dbReference type="Gene3D" id="4.10.400.10">
    <property type="entry name" value="Low-density Lipoprotein Receptor"/>
    <property type="match status" value="1"/>
</dbReference>
<evidence type="ECO:0000256" key="11">
    <source>
        <dbReference type="SAM" id="MobiDB-lite"/>
    </source>
</evidence>
<evidence type="ECO:0000259" key="13">
    <source>
        <dbReference type="PROSITE" id="PS50027"/>
    </source>
</evidence>
<dbReference type="PROSITE" id="PS50835">
    <property type="entry name" value="IG_LIKE"/>
    <property type="match status" value="4"/>
</dbReference>
<dbReference type="OMA" id="NGNTQCP"/>
<dbReference type="GO" id="GO:0030424">
    <property type="term" value="C:axon"/>
    <property type="evidence" value="ECO:0007669"/>
    <property type="project" value="TreeGrafter"/>
</dbReference>
<evidence type="ECO:0000259" key="15">
    <source>
        <dbReference type="PROSITE" id="PS51115"/>
    </source>
</evidence>
<name>A0A1D2NIF5_ORCCI</name>
<organism evidence="16 17">
    <name type="scientific">Orchesella cincta</name>
    <name type="common">Springtail</name>
    <name type="synonym">Podura cincta</name>
    <dbReference type="NCBI Taxonomy" id="48709"/>
    <lineage>
        <taxon>Eukaryota</taxon>
        <taxon>Metazoa</taxon>
        <taxon>Ecdysozoa</taxon>
        <taxon>Arthropoda</taxon>
        <taxon>Hexapoda</taxon>
        <taxon>Collembola</taxon>
        <taxon>Entomobryomorpha</taxon>
        <taxon>Entomobryoidea</taxon>
        <taxon>Orchesellidae</taxon>
        <taxon>Orchesellinae</taxon>
        <taxon>Orchesella</taxon>
    </lineage>
</organism>
<dbReference type="EMBL" id="LJIJ01000030">
    <property type="protein sequence ID" value="ODN05050.1"/>
    <property type="molecule type" value="Genomic_DNA"/>
</dbReference>
<evidence type="ECO:0000256" key="1">
    <source>
        <dbReference type="ARBA" id="ARBA00004613"/>
    </source>
</evidence>
<dbReference type="FunFam" id="2.10.25.10:FF:000090">
    <property type="entry name" value="laminin subunit alpha"/>
    <property type="match status" value="1"/>
</dbReference>
<evidence type="ECO:0000256" key="8">
    <source>
        <dbReference type="ARBA" id="ARBA00023319"/>
    </source>
</evidence>
<keyword evidence="8" id="KW-0393">Immunoglobulin domain</keyword>
<dbReference type="FunFam" id="2.60.40.10:FF:000032">
    <property type="entry name" value="palladin isoform X1"/>
    <property type="match status" value="1"/>
</dbReference>
<dbReference type="GO" id="GO:0048513">
    <property type="term" value="P:animal organ development"/>
    <property type="evidence" value="ECO:0007669"/>
    <property type="project" value="UniProtKB-ARBA"/>
</dbReference>
<dbReference type="SUPFAM" id="SSF57424">
    <property type="entry name" value="LDL receptor-like module"/>
    <property type="match status" value="1"/>
</dbReference>
<evidence type="ECO:0000256" key="10">
    <source>
        <dbReference type="PROSITE-ProRule" id="PRU00460"/>
    </source>
</evidence>
<feature type="compositionally biased region" description="Polar residues" evidence="11">
    <location>
        <begin position="1031"/>
        <end position="1041"/>
    </location>
</feature>
<reference evidence="16 17" key="1">
    <citation type="journal article" date="2016" name="Genome Biol. Evol.">
        <title>Gene Family Evolution Reflects Adaptation to Soil Environmental Stressors in the Genome of the Collembolan Orchesella cincta.</title>
        <authorList>
            <person name="Faddeeva-Vakhrusheva A."/>
            <person name="Derks M.F."/>
            <person name="Anvar S.Y."/>
            <person name="Agamennone V."/>
            <person name="Suring W."/>
            <person name="Smit S."/>
            <person name="van Straalen N.M."/>
            <person name="Roelofs D."/>
        </authorList>
    </citation>
    <scope>NUCLEOTIDE SEQUENCE [LARGE SCALE GENOMIC DNA]</scope>
    <source>
        <tissue evidence="16">Mixed pool</tissue>
    </source>
</reference>
<feature type="domain" description="Ig-like" evidence="14">
    <location>
        <begin position="1147"/>
        <end position="1224"/>
    </location>
</feature>
<dbReference type="InterPro" id="IPR050958">
    <property type="entry name" value="Cell_Adh-Cytoskel_Orgn"/>
</dbReference>
<feature type="disulfide bond" evidence="9">
    <location>
        <begin position="1353"/>
        <end position="1368"/>
    </location>
</feature>
<sequence>MWSVSDSGRAILACLLITFIVGSFAGPQNSYYQYPNGQLRQLPNAPSICGDCPPGTAREAVSGPYCGRCVASSQTCANGYVNVGGQCQSCPCPGTNGDRKFGTSCRVDSDGQVTCDCPSEYTGRDCSQCAPGTIQNNQYPYNCIRLNSTNSFQVTCPAGNRCPQPSIPNIVQPMPQIQQPVTCPLTSVPQCPYVNQTAVTCPITNPGGSPCPITQCPITNPGGNGNNGNTQCPITNPGGNGNNGNTQCPITNPGGNGNNGNTQCPCPSPCGCPTNGCPGSCPGTGTPTPCPVPTPRPPPVLPPWTPRPPIQCPGPIQCPPVQPPPPPPPICPPVTCPPNPGPCPINPTPGPCPVNPGPCPTIPGPCPVVPPTVCPPVVPPTPCPPCPVIGPCKEGCNNGGGCPSPCANPCQSCPTIPECPQCPQCPACVQQPCQPEVVCPNPCQQCPDPCQRCPNIPPCPPCKCPDCNCELKIGSSVEPCICDPRGTASQSGSQCICKVNVQGARCDQCKRGYFGLSSTRPEGCLACFCSGLSDYCSVAPYYRSTIRTDRTPNCTIELTTEDHTAVYSTGTSGFSFNGDLATYSKPSNRRLFWSLPSCLKGDRVTSYGGTLSFSRMCSGSGSPLGADHEVILVGGSGATVFWTTFEEQKCNGQWNQIEVLLAEPAYWSSWKGEQYRRAARSDIMEVLADLQLILIRATFTSNTQTTSIQNVSLSTVEPKSSPNGLALTVENCRCPTGYRGLSCENCAPGYYRDTSDMSRSVFGACKPCPCGKTAEGCHLSAGQVVCKCKEGFSGPLCQDKEVITITCDPFRIREVEGSLVDFTCSMTTNSRRRLLMRLGVENSAERAEETTTITRQIRLTKDLRRVECAVVDNSGVTWAIVYCAVELISDMAVIIPPPPRIISIIPTETFICVNETSSVTMTCDVHNFGYKKATVEWRREGSPRVIGIGKDLTIRSCAVPDSGTYICSATDGEVTGLGQIALMVRRFNVPLIEQYPVKPENVILAQLTARHGGDKNYPYQGDQGDDPSVGSAGTASVSTDQIKPVPPGHPRAVVEPANVVVKPGDTVILRCNATGEEPLKFYWKSGVNDYIPVHVRVSHGALIFRSIRSQDVGVYYCIAWNHLGQSTARATISLAAEPVVEDEPEVPNVEVLNPEILARPGENVNFQCRSNNTGARLQWSRVGADLPTSSEIRNDGVLTLYRVSENDKGSYICTLSLPSGESLTAQAVLQLKPVEAMVTPKITLKPKSPLRVRTGQNVRLECESVGSPTPNVTWARSIDGVEKRLVSSASNKVIYEIKQVSKSDVGKYTCNALSAAGRKSESMALAIDDGLPCKENEFRCKSGDQCIPREDRCDREKDCQDGSDEHNCKGGRRVRRHLKF</sequence>
<dbReference type="PROSITE" id="PS01209">
    <property type="entry name" value="LDLRA_1"/>
    <property type="match status" value="1"/>
</dbReference>
<dbReference type="CDD" id="cd00055">
    <property type="entry name" value="EGF_Lam"/>
    <property type="match status" value="1"/>
</dbReference>
<evidence type="ECO:0000256" key="9">
    <source>
        <dbReference type="PROSITE-ProRule" id="PRU00124"/>
    </source>
</evidence>
<accession>A0A1D2NIF5</accession>
<dbReference type="Gene3D" id="2.60.40.10">
    <property type="entry name" value="Immunoglobulins"/>
    <property type="match status" value="4"/>
</dbReference>
<feature type="region of interest" description="Disordered" evidence="11">
    <location>
        <begin position="1014"/>
        <end position="1048"/>
    </location>
</feature>
<keyword evidence="17" id="KW-1185">Reference proteome</keyword>
<dbReference type="GO" id="GO:0008046">
    <property type="term" value="F:axon guidance receptor activity"/>
    <property type="evidence" value="ECO:0007669"/>
    <property type="project" value="TreeGrafter"/>
</dbReference>
<proteinExistence type="predicted"/>
<feature type="signal peptide" evidence="12">
    <location>
        <begin position="1"/>
        <end position="25"/>
    </location>
</feature>
<keyword evidence="2" id="KW-0964">Secreted</keyword>
<dbReference type="STRING" id="48709.A0A1D2NIF5"/>
<feature type="domain" description="Laminin IV type A" evidence="15">
    <location>
        <begin position="551"/>
        <end position="731"/>
    </location>
</feature>
<feature type="domain" description="Ig-like" evidence="14">
    <location>
        <begin position="899"/>
        <end position="972"/>
    </location>
</feature>
<dbReference type="Proteomes" id="UP000094527">
    <property type="component" value="Unassembled WGS sequence"/>
</dbReference>
<dbReference type="SMART" id="SM00409">
    <property type="entry name" value="IG"/>
    <property type="match status" value="4"/>
</dbReference>
<dbReference type="SMART" id="SM00192">
    <property type="entry name" value="LDLa"/>
    <property type="match status" value="1"/>
</dbReference>
<dbReference type="PANTHER" id="PTHR45080">
    <property type="entry name" value="CONTACTIN 5"/>
    <property type="match status" value="1"/>
</dbReference>
<feature type="domain" description="Ig-like" evidence="14">
    <location>
        <begin position="1050"/>
        <end position="1133"/>
    </location>
</feature>
<dbReference type="PROSITE" id="PS00022">
    <property type="entry name" value="EGF_1"/>
    <property type="match status" value="2"/>
</dbReference>
<evidence type="ECO:0000256" key="5">
    <source>
        <dbReference type="ARBA" id="ARBA00023157"/>
    </source>
</evidence>
<dbReference type="InterPro" id="IPR003598">
    <property type="entry name" value="Ig_sub2"/>
</dbReference>
<evidence type="ECO:0000256" key="3">
    <source>
        <dbReference type="ARBA" id="ARBA00022729"/>
    </source>
</evidence>
<dbReference type="PRINTS" id="PR01217">
    <property type="entry name" value="PRICHEXTENSN"/>
</dbReference>
<keyword evidence="7 10" id="KW-0424">Laminin EGF-like domain</keyword>
<feature type="domain" description="Laminin EGF-like" evidence="13">
    <location>
        <begin position="480"/>
        <end position="526"/>
    </location>
</feature>